<keyword evidence="3" id="KW-1185">Reference proteome</keyword>
<evidence type="ECO:0000313" key="2">
    <source>
        <dbReference type="EMBL" id="KIE44800.1"/>
    </source>
</evidence>
<feature type="transmembrane region" description="Helical" evidence="1">
    <location>
        <begin position="7"/>
        <end position="34"/>
    </location>
</feature>
<name>A0A0C1UB49_9CLOT</name>
<gene>
    <name evidence="2" type="ORF">U732_119</name>
</gene>
<dbReference type="EMBL" id="AYSO01000020">
    <property type="protein sequence ID" value="KIE44800.1"/>
    <property type="molecule type" value="Genomic_DNA"/>
</dbReference>
<feature type="transmembrane region" description="Helical" evidence="1">
    <location>
        <begin position="73"/>
        <end position="93"/>
    </location>
</feature>
<protein>
    <submittedName>
        <fullName evidence="2">Putative membrane protein</fullName>
    </submittedName>
</protein>
<evidence type="ECO:0000256" key="1">
    <source>
        <dbReference type="SAM" id="Phobius"/>
    </source>
</evidence>
<keyword evidence="1" id="KW-0812">Transmembrane</keyword>
<dbReference type="Proteomes" id="UP000031366">
    <property type="component" value="Unassembled WGS sequence"/>
</dbReference>
<evidence type="ECO:0000313" key="3">
    <source>
        <dbReference type="Proteomes" id="UP000031366"/>
    </source>
</evidence>
<dbReference type="AlphaFoldDB" id="A0A0C1UB49"/>
<accession>A0A0C1UB49</accession>
<reference evidence="2 3" key="1">
    <citation type="journal article" date="2015" name="Infect. Genet. Evol.">
        <title>Genomic sequences of six botulinum neurotoxin-producing strains representing three clostridial species illustrate the mobility and diversity of botulinum neurotoxin genes.</title>
        <authorList>
            <person name="Smith T.J."/>
            <person name="Hill K.K."/>
            <person name="Xie G."/>
            <person name="Foley B.T."/>
            <person name="Williamson C.H."/>
            <person name="Foster J.T."/>
            <person name="Johnson S.L."/>
            <person name="Chertkov O."/>
            <person name="Teshima H."/>
            <person name="Gibbons H.S."/>
            <person name="Johnsky L.A."/>
            <person name="Karavis M.A."/>
            <person name="Smith L.A."/>
        </authorList>
    </citation>
    <scope>NUCLEOTIDE SEQUENCE [LARGE SCALE GENOMIC DNA]</scope>
    <source>
        <strain evidence="2 3">CDC 2741</strain>
    </source>
</reference>
<feature type="transmembrane region" description="Helical" evidence="1">
    <location>
        <begin position="40"/>
        <end position="61"/>
    </location>
</feature>
<comment type="caution">
    <text evidence="2">The sequence shown here is derived from an EMBL/GenBank/DDBJ whole genome shotgun (WGS) entry which is preliminary data.</text>
</comment>
<dbReference type="RefSeq" id="WP_039635796.1">
    <property type="nucleotide sequence ID" value="NZ_AYSO01000020.1"/>
</dbReference>
<keyword evidence="1" id="KW-0472">Membrane</keyword>
<sequence length="125" mass="14755">MKKFLQILRVLCLILLILDIVYFGFATLLCIAYSSYSTSFNDLLTLLIIDVGLISLTILFYKNKEKSKKYNSFIVLIGLVFVFIPWVYLFYLMWYERNIIEFILSTLPIMPIILVLIYVYAKKIE</sequence>
<proteinExistence type="predicted"/>
<feature type="transmembrane region" description="Helical" evidence="1">
    <location>
        <begin position="99"/>
        <end position="121"/>
    </location>
</feature>
<keyword evidence="1" id="KW-1133">Transmembrane helix</keyword>
<organism evidence="2 3">
    <name type="scientific">Clostridium argentinense CDC 2741</name>
    <dbReference type="NCBI Taxonomy" id="1418104"/>
    <lineage>
        <taxon>Bacteria</taxon>
        <taxon>Bacillati</taxon>
        <taxon>Bacillota</taxon>
        <taxon>Clostridia</taxon>
        <taxon>Eubacteriales</taxon>
        <taxon>Clostridiaceae</taxon>
        <taxon>Clostridium</taxon>
    </lineage>
</organism>